<reference evidence="2" key="1">
    <citation type="journal article" date="2020" name="Stud. Mycol.">
        <title>101 Dothideomycetes genomes: a test case for predicting lifestyles and emergence of pathogens.</title>
        <authorList>
            <person name="Haridas S."/>
            <person name="Albert R."/>
            <person name="Binder M."/>
            <person name="Bloem J."/>
            <person name="Labutti K."/>
            <person name="Salamov A."/>
            <person name="Andreopoulos B."/>
            <person name="Baker S."/>
            <person name="Barry K."/>
            <person name="Bills G."/>
            <person name="Bluhm B."/>
            <person name="Cannon C."/>
            <person name="Castanera R."/>
            <person name="Culley D."/>
            <person name="Daum C."/>
            <person name="Ezra D."/>
            <person name="Gonzalez J."/>
            <person name="Henrissat B."/>
            <person name="Kuo A."/>
            <person name="Liang C."/>
            <person name="Lipzen A."/>
            <person name="Lutzoni F."/>
            <person name="Magnuson J."/>
            <person name="Mondo S."/>
            <person name="Nolan M."/>
            <person name="Ohm R."/>
            <person name="Pangilinan J."/>
            <person name="Park H.-J."/>
            <person name="Ramirez L."/>
            <person name="Alfaro M."/>
            <person name="Sun H."/>
            <person name="Tritt A."/>
            <person name="Yoshinaga Y."/>
            <person name="Zwiers L.-H."/>
            <person name="Turgeon B."/>
            <person name="Goodwin S."/>
            <person name="Spatafora J."/>
            <person name="Crous P."/>
            <person name="Grigoriev I."/>
        </authorList>
    </citation>
    <scope>NUCLEOTIDE SEQUENCE</scope>
    <source>
        <strain evidence="2">CBS 125425</strain>
    </source>
</reference>
<evidence type="ECO:0000313" key="3">
    <source>
        <dbReference type="Proteomes" id="UP000799444"/>
    </source>
</evidence>
<evidence type="ECO:0000256" key="1">
    <source>
        <dbReference type="SAM" id="MobiDB-lite"/>
    </source>
</evidence>
<dbReference type="AlphaFoldDB" id="A0A9P4R167"/>
<evidence type="ECO:0000313" key="2">
    <source>
        <dbReference type="EMBL" id="KAF2735160.1"/>
    </source>
</evidence>
<feature type="region of interest" description="Disordered" evidence="1">
    <location>
        <begin position="39"/>
        <end position="67"/>
    </location>
</feature>
<organism evidence="2 3">
    <name type="scientific">Polyplosphaeria fusca</name>
    <dbReference type="NCBI Taxonomy" id="682080"/>
    <lineage>
        <taxon>Eukaryota</taxon>
        <taxon>Fungi</taxon>
        <taxon>Dikarya</taxon>
        <taxon>Ascomycota</taxon>
        <taxon>Pezizomycotina</taxon>
        <taxon>Dothideomycetes</taxon>
        <taxon>Pleosporomycetidae</taxon>
        <taxon>Pleosporales</taxon>
        <taxon>Tetraplosphaeriaceae</taxon>
        <taxon>Polyplosphaeria</taxon>
    </lineage>
</organism>
<dbReference type="EMBL" id="ML996139">
    <property type="protein sequence ID" value="KAF2735160.1"/>
    <property type="molecule type" value="Genomic_DNA"/>
</dbReference>
<sequence length="170" mass="18655">MHLVAAVVAGQVRTKRTESCLKATEGLCCLGPMMELHSPQNRTEDVQRPARTKVGPRASLSGPPHDLRPLVRTFDVRQLRRSTPRNLSPHLSLGVRRLHSPEDQGGRQVFQRTRPLIRVSASLRANGTKPQYLGPGRSPLHGTISLLVLPPSIGVSLTVVLLTDNKISIF</sequence>
<keyword evidence="3" id="KW-1185">Reference proteome</keyword>
<accession>A0A9P4R167</accession>
<name>A0A9P4R167_9PLEO</name>
<gene>
    <name evidence="2" type="ORF">EJ04DRAFT_221011</name>
</gene>
<dbReference type="Proteomes" id="UP000799444">
    <property type="component" value="Unassembled WGS sequence"/>
</dbReference>
<comment type="caution">
    <text evidence="2">The sequence shown here is derived from an EMBL/GenBank/DDBJ whole genome shotgun (WGS) entry which is preliminary data.</text>
</comment>
<proteinExistence type="predicted"/>
<protein>
    <submittedName>
        <fullName evidence="2">Uncharacterized protein</fullName>
    </submittedName>
</protein>